<evidence type="ECO:0000256" key="2">
    <source>
        <dbReference type="ARBA" id="ARBA00022771"/>
    </source>
</evidence>
<keyword evidence="2 4" id="KW-0863">Zinc-finger</keyword>
<sequence length="536" mass="55193">MAALLQQLGGPGGLPLLCQLAGEVAAAAATAAQDSTAAGAAQSSSSFGAQCWACRAAEALLRLAPLLASQPAQETDSFGASWRSMGALVAAAGGADALLMSRSDGLDTEALCVALAMLLPKVVASLLFISDWEAAASPGNALASFHALLSACQLTHTMEPHLRPSSTAAAGSGGAAAGAPAAGSCAAAPDPSPAGGQAPIVFESTAVSLGCCLSQSTMHTYALSHTMMGRLPANEQGPYARRLECCLLLFLGTLSALPLPPGTVQSGVDRKRCVMLNVLLKAEEQALASLWRLLLGTASAAAAGMDTLSLLAEVACRGLRGLCAPGGGGANLDDWDAPLYMLNLVANVEPAVLPRLVKLRALMRMLCASGAALAEAASWQAPQGKTHYRCLLLLLRQLAPHLQVDPSKRGDVRLCVEGLASEDGQRRRQALPLFASLVGEQQEEQPAAGDGASPRRQPLGPEGEQLAVRRARALAVLKCANPRCSRLAGASEAAAPRGRLCSGCRTVRFCSEACSRQEWPQHRAACRLLRAASHNG</sequence>
<reference evidence="6 7" key="1">
    <citation type="journal article" date="2010" name="Plant Cell">
        <title>The Chlorella variabilis NC64A genome reveals adaptation to photosymbiosis, coevolution with viruses, and cryptic sex.</title>
        <authorList>
            <person name="Blanc G."/>
            <person name="Duncan G."/>
            <person name="Agarkova I."/>
            <person name="Borodovsky M."/>
            <person name="Gurnon J."/>
            <person name="Kuo A."/>
            <person name="Lindquist E."/>
            <person name="Lucas S."/>
            <person name="Pangilinan J."/>
            <person name="Polle J."/>
            <person name="Salamov A."/>
            <person name="Terry A."/>
            <person name="Yamada T."/>
            <person name="Dunigan D.D."/>
            <person name="Grigoriev I.V."/>
            <person name="Claverie J.M."/>
            <person name="Van Etten J.L."/>
        </authorList>
    </citation>
    <scope>NUCLEOTIDE SEQUENCE [LARGE SCALE GENOMIC DNA]</scope>
    <source>
        <strain evidence="6 7">NC64A</strain>
    </source>
</reference>
<evidence type="ECO:0000313" key="6">
    <source>
        <dbReference type="EMBL" id="EFN52439.1"/>
    </source>
</evidence>
<feature type="domain" description="MYND-type" evidence="5">
    <location>
        <begin position="481"/>
        <end position="526"/>
    </location>
</feature>
<organism evidence="7">
    <name type="scientific">Chlorella variabilis</name>
    <name type="common">Green alga</name>
    <dbReference type="NCBI Taxonomy" id="554065"/>
    <lineage>
        <taxon>Eukaryota</taxon>
        <taxon>Viridiplantae</taxon>
        <taxon>Chlorophyta</taxon>
        <taxon>core chlorophytes</taxon>
        <taxon>Trebouxiophyceae</taxon>
        <taxon>Chlorellales</taxon>
        <taxon>Chlorellaceae</taxon>
        <taxon>Chlorella clade</taxon>
        <taxon>Chlorella</taxon>
    </lineage>
</organism>
<keyword evidence="1" id="KW-0479">Metal-binding</keyword>
<keyword evidence="7" id="KW-1185">Reference proteome</keyword>
<dbReference type="InParanoid" id="E1ZP21"/>
<dbReference type="EMBL" id="GL433856">
    <property type="protein sequence ID" value="EFN52439.1"/>
    <property type="molecule type" value="Genomic_DNA"/>
</dbReference>
<dbReference type="RefSeq" id="XP_005844541.1">
    <property type="nucleotide sequence ID" value="XM_005844479.1"/>
</dbReference>
<evidence type="ECO:0000313" key="7">
    <source>
        <dbReference type="Proteomes" id="UP000008141"/>
    </source>
</evidence>
<accession>E1ZP21</accession>
<dbReference type="InterPro" id="IPR002893">
    <property type="entry name" value="Znf_MYND"/>
</dbReference>
<dbReference type="KEGG" id="cvr:CHLNCDRAFT_138967"/>
<dbReference type="AlphaFoldDB" id="E1ZP21"/>
<dbReference type="Pfam" id="PF01753">
    <property type="entry name" value="zf-MYND"/>
    <property type="match status" value="1"/>
</dbReference>
<dbReference type="OrthoDB" id="534422at2759"/>
<dbReference type="GeneID" id="17351789"/>
<evidence type="ECO:0000259" key="5">
    <source>
        <dbReference type="PROSITE" id="PS50865"/>
    </source>
</evidence>
<dbReference type="Gene3D" id="6.10.140.2220">
    <property type="match status" value="1"/>
</dbReference>
<dbReference type="Proteomes" id="UP000008141">
    <property type="component" value="Unassembled WGS sequence"/>
</dbReference>
<keyword evidence="3" id="KW-0862">Zinc</keyword>
<evidence type="ECO:0000256" key="1">
    <source>
        <dbReference type="ARBA" id="ARBA00022723"/>
    </source>
</evidence>
<proteinExistence type="predicted"/>
<dbReference type="GO" id="GO:0008270">
    <property type="term" value="F:zinc ion binding"/>
    <property type="evidence" value="ECO:0007669"/>
    <property type="project" value="UniProtKB-KW"/>
</dbReference>
<dbReference type="SUPFAM" id="SSF144232">
    <property type="entry name" value="HIT/MYND zinc finger-like"/>
    <property type="match status" value="1"/>
</dbReference>
<dbReference type="PROSITE" id="PS50865">
    <property type="entry name" value="ZF_MYND_2"/>
    <property type="match status" value="1"/>
</dbReference>
<gene>
    <name evidence="6" type="ORF">CHLNCDRAFT_138967</name>
</gene>
<evidence type="ECO:0000256" key="4">
    <source>
        <dbReference type="PROSITE-ProRule" id="PRU00134"/>
    </source>
</evidence>
<protein>
    <recommendedName>
        <fullName evidence="5">MYND-type domain-containing protein</fullName>
    </recommendedName>
</protein>
<dbReference type="STRING" id="554065.E1ZP21"/>
<evidence type="ECO:0000256" key="3">
    <source>
        <dbReference type="ARBA" id="ARBA00022833"/>
    </source>
</evidence>
<name>E1ZP21_CHLVA</name>